<dbReference type="Pfam" id="PF21787">
    <property type="entry name" value="TNP-like_RNaseH_N"/>
    <property type="match status" value="1"/>
</dbReference>
<protein>
    <submittedName>
        <fullName evidence="4">Uncharacterized protein LOC128199640</fullName>
    </submittedName>
</protein>
<feature type="domain" description="THAP9-like helix-turn-helix" evidence="1">
    <location>
        <begin position="146"/>
        <end position="206"/>
    </location>
</feature>
<accession>A0ABM3M4I7</accession>
<dbReference type="InterPro" id="IPR021896">
    <property type="entry name" value="THAP9-like_HTH"/>
</dbReference>
<reference evidence="4" key="1">
    <citation type="submission" date="2025-08" db="UniProtKB">
        <authorList>
            <consortium name="RefSeq"/>
        </authorList>
    </citation>
    <scope>IDENTIFICATION</scope>
</reference>
<evidence type="ECO:0000313" key="3">
    <source>
        <dbReference type="Proteomes" id="UP001652582"/>
    </source>
</evidence>
<dbReference type="Pfam" id="PF12017">
    <property type="entry name" value="Tnp_P_element"/>
    <property type="match status" value="1"/>
</dbReference>
<organism evidence="3 4">
    <name type="scientific">Bicyclus anynana</name>
    <name type="common">Squinting bush brown butterfly</name>
    <dbReference type="NCBI Taxonomy" id="110368"/>
    <lineage>
        <taxon>Eukaryota</taxon>
        <taxon>Metazoa</taxon>
        <taxon>Ecdysozoa</taxon>
        <taxon>Arthropoda</taxon>
        <taxon>Hexapoda</taxon>
        <taxon>Insecta</taxon>
        <taxon>Pterygota</taxon>
        <taxon>Neoptera</taxon>
        <taxon>Endopterygota</taxon>
        <taxon>Lepidoptera</taxon>
        <taxon>Glossata</taxon>
        <taxon>Ditrysia</taxon>
        <taxon>Papilionoidea</taxon>
        <taxon>Nymphalidae</taxon>
        <taxon>Satyrinae</taxon>
        <taxon>Satyrini</taxon>
        <taxon>Mycalesina</taxon>
        <taxon>Bicyclus</taxon>
    </lineage>
</organism>
<dbReference type="GeneID" id="128199640"/>
<keyword evidence="3" id="KW-1185">Reference proteome</keyword>
<feature type="domain" description="Transposable element P transposase-like RNase H" evidence="2">
    <location>
        <begin position="214"/>
        <end position="305"/>
    </location>
</feature>
<evidence type="ECO:0000259" key="2">
    <source>
        <dbReference type="Pfam" id="PF21787"/>
    </source>
</evidence>
<sequence>MPCLGDQRPLRQTHNLPVSNFSASEEILIEPVSQLSSMHCDVLSQGKENNEPSSTHTLEHKSAPDALEMMNTNQQNVNTKKRKVISKVKKHCVKMTKSEQELYKKLTSVQRKLSLCKNRLSNNAKQLKVAKKLSSNPEFLKIMESVPASAKILLMLQFREQGKKAKGRRFNIQEKILSLTILKQSPKAYRFIRKIFTLPAPQTLRKLLTRANIKPGINKKIFMQLKSKSAEMKSANEKLCLLIFDEMSLKTNVTYNERKDTITGFVTNGTETKPLYANHAQVFMIRGLHRNYKQPVSYTFSAGATKGPELAR</sequence>
<dbReference type="InterPro" id="IPR048365">
    <property type="entry name" value="TNP-like_RNaseH_N"/>
</dbReference>
<proteinExistence type="predicted"/>
<gene>
    <name evidence="4" type="primary">LOC128199640</name>
</gene>
<name>A0ABM3M4I7_BICAN</name>
<evidence type="ECO:0000259" key="1">
    <source>
        <dbReference type="Pfam" id="PF12017"/>
    </source>
</evidence>
<evidence type="ECO:0000313" key="4">
    <source>
        <dbReference type="RefSeq" id="XP_052745845.1"/>
    </source>
</evidence>
<dbReference type="RefSeq" id="XP_052745845.1">
    <property type="nucleotide sequence ID" value="XM_052889885.1"/>
</dbReference>
<dbReference type="Proteomes" id="UP001652582">
    <property type="component" value="Chromosome 26"/>
</dbReference>